<evidence type="ECO:0000313" key="4">
    <source>
        <dbReference type="Proteomes" id="UP001302120"/>
    </source>
</evidence>
<evidence type="ECO:0000313" key="3">
    <source>
        <dbReference type="EMBL" id="MEA5583688.1"/>
    </source>
</evidence>
<dbReference type="Proteomes" id="UP001302120">
    <property type="component" value="Unassembled WGS sequence"/>
</dbReference>
<dbReference type="PANTHER" id="PTHR23416">
    <property type="entry name" value="SIALIC ACID SYNTHASE-RELATED"/>
    <property type="match status" value="1"/>
</dbReference>
<dbReference type="Pfam" id="PF00132">
    <property type="entry name" value="Hexapep"/>
    <property type="match status" value="1"/>
</dbReference>
<dbReference type="EMBL" id="JAYGHG010000054">
    <property type="protein sequence ID" value="MEA5583688.1"/>
    <property type="molecule type" value="Genomic_DNA"/>
</dbReference>
<proteinExistence type="predicted"/>
<reference evidence="3 4" key="1">
    <citation type="submission" date="2023-12" db="EMBL/GenBank/DDBJ databases">
        <title>Baltic Sea Cyanobacteria.</title>
        <authorList>
            <person name="Delbaje E."/>
            <person name="Fewer D.P."/>
            <person name="Shishido T.K."/>
        </authorList>
    </citation>
    <scope>NUCLEOTIDE SEQUENCE [LARGE SCALE GENOMIC DNA]</scope>
    <source>
        <strain evidence="3 4">UHCC-0300</strain>
    </source>
</reference>
<dbReference type="InterPro" id="IPR011004">
    <property type="entry name" value="Trimer_LpxA-like_sf"/>
</dbReference>
<dbReference type="InterPro" id="IPR018357">
    <property type="entry name" value="Hexapep_transf_CS"/>
</dbReference>
<evidence type="ECO:0000256" key="2">
    <source>
        <dbReference type="ARBA" id="ARBA00022737"/>
    </source>
</evidence>
<evidence type="ECO:0000256" key="1">
    <source>
        <dbReference type="ARBA" id="ARBA00022679"/>
    </source>
</evidence>
<organism evidence="3 4">
    <name type="scientific">Nodularia harveyana UHCC-0300</name>
    <dbReference type="NCBI Taxonomy" id="2974287"/>
    <lineage>
        <taxon>Bacteria</taxon>
        <taxon>Bacillati</taxon>
        <taxon>Cyanobacteriota</taxon>
        <taxon>Cyanophyceae</taxon>
        <taxon>Nostocales</taxon>
        <taxon>Nodulariaceae</taxon>
        <taxon>Nodularia</taxon>
    </lineage>
</organism>
<sequence length="229" mass="24925">MNNKRYTSKWQRSQELLVTTLLGDIPTIALGPKLRNLVYRRIFSRMGKPVYIQNGVEFLGTSAIEMGNGVHIFKGVRMDAQGHQNNKIYLGNGVALERYVDIGCLDNTSVFIDDETFIAPDVCIAGPGNIRIGKHCMIASHSGIYANNHKFADLTQPIRYQGVTRKGILIEDDCWLGHGVTVLDGVTIGQGSVIGAGSVVNKDVPPYSVAVGSPVRVIKSRVSKNLVAS</sequence>
<dbReference type="PROSITE" id="PS00101">
    <property type="entry name" value="HEXAPEP_TRANSFERASES"/>
    <property type="match status" value="1"/>
</dbReference>
<dbReference type="GO" id="GO:0016746">
    <property type="term" value="F:acyltransferase activity"/>
    <property type="evidence" value="ECO:0007669"/>
    <property type="project" value="UniProtKB-KW"/>
</dbReference>
<dbReference type="RefSeq" id="WP_323197985.1">
    <property type="nucleotide sequence ID" value="NZ_JAYGHG010000054.1"/>
</dbReference>
<dbReference type="InterPro" id="IPR051159">
    <property type="entry name" value="Hexapeptide_acetyltransf"/>
</dbReference>
<gene>
    <name evidence="3" type="ORF">VB620_20380</name>
</gene>
<dbReference type="SUPFAM" id="SSF51161">
    <property type="entry name" value="Trimeric LpxA-like enzymes"/>
    <property type="match status" value="1"/>
</dbReference>
<dbReference type="InterPro" id="IPR001451">
    <property type="entry name" value="Hexapep"/>
</dbReference>
<name>A0ABU5UJE7_9CYAN</name>
<dbReference type="PANTHER" id="PTHR23416:SF78">
    <property type="entry name" value="LIPOPOLYSACCHARIDE BIOSYNTHESIS O-ACETYL TRANSFERASE WBBJ-RELATED"/>
    <property type="match status" value="1"/>
</dbReference>
<dbReference type="CDD" id="cd04647">
    <property type="entry name" value="LbH_MAT_like"/>
    <property type="match status" value="1"/>
</dbReference>
<keyword evidence="1 3" id="KW-0808">Transferase</keyword>
<protein>
    <submittedName>
        <fullName evidence="3">Acyltransferase</fullName>
        <ecNumber evidence="3">2.3.1.-</ecNumber>
    </submittedName>
</protein>
<comment type="caution">
    <text evidence="3">The sequence shown here is derived from an EMBL/GenBank/DDBJ whole genome shotgun (WGS) entry which is preliminary data.</text>
</comment>
<keyword evidence="4" id="KW-1185">Reference proteome</keyword>
<dbReference type="Gene3D" id="2.160.10.10">
    <property type="entry name" value="Hexapeptide repeat proteins"/>
    <property type="match status" value="2"/>
</dbReference>
<keyword evidence="3" id="KW-0012">Acyltransferase</keyword>
<dbReference type="EC" id="2.3.1.-" evidence="3"/>
<accession>A0ABU5UJE7</accession>
<keyword evidence="2" id="KW-0677">Repeat</keyword>